<comment type="caution">
    <text evidence="1">The sequence shown here is derived from an EMBL/GenBank/DDBJ whole genome shotgun (WGS) entry which is preliminary data.</text>
</comment>
<reference evidence="2" key="1">
    <citation type="journal article" date="2019" name="Int. J. Syst. Evol. Microbiol.">
        <title>The Global Catalogue of Microorganisms (GCM) 10K type strain sequencing project: providing services to taxonomists for standard genome sequencing and annotation.</title>
        <authorList>
            <consortium name="The Broad Institute Genomics Platform"/>
            <consortium name="The Broad Institute Genome Sequencing Center for Infectious Disease"/>
            <person name="Wu L."/>
            <person name="Ma J."/>
        </authorList>
    </citation>
    <scope>NUCLEOTIDE SEQUENCE [LARGE SCALE GENOMIC DNA]</scope>
    <source>
        <strain evidence="2">CGMCC 1.18575</strain>
    </source>
</reference>
<dbReference type="GO" id="GO:0016787">
    <property type="term" value="F:hydrolase activity"/>
    <property type="evidence" value="ECO:0007669"/>
    <property type="project" value="UniProtKB-KW"/>
</dbReference>
<proteinExistence type="predicted"/>
<dbReference type="RefSeq" id="WP_378131452.1">
    <property type="nucleotide sequence ID" value="NZ_JBHSMI010000015.1"/>
</dbReference>
<sequence length="1030" mass="116321">MSSLSGLRDRFANPSAEHRSAPFWSWNDKLSEDELVRQIKDMKANGIGGFFMHSREGLETEYMGAEWMAAVQTAVRTAGEEGMAAWIYDEDRWPSGAAGGLVPAQGGDAFRSKGLTIEVSTGKFETDDAVLAVFKGKIDGDVLRDSVRVEPHAAEELESGESLLVFRREISLPSEWFNGDAPSDNLNPDSVNAFIDTTYEAYKKEVGGEFGNAIPGIFTDEPNVAHRYCSFTGNRGWVTWTDGFAEYFLEKRGYDLLSLVPYLFLEGEESAKVRHDYWRTVTERFCEAYSRQLGEWCENNGLAFTGHYLFENDMGASIRVGGAVMPHYRYQHVPGIDMLTEQTKENLTVKQCTSVANQFGRQRVLSEMYGCTGWDFDFEGQKWIGDWQYVMGVNLRCQHLALYSLKGCRKRDYPPAFSYNTSWWKYNGLMEDYFARLSTVLSEGTPIRDVLVLHPVSTAWSMLGTELTFPGAWVPDKYTRSVNEYGERFNEFLRYMLGIHYDFDLGDEIIMEKEGAVKEGKIYVNKAGYSAVLIPPALTLFGSTVALLLKLLEAGGRVIALEPVPTRIEGAIDERTAELFAHPRMTIAASRAEAAAALEAAVPRKMSIRNEAETEEQAILYMLREHPDHYSLFLVNNDREQAHSVTVSIPFAGRLEEWNTLTGEIKVMEALEDESGLRFGVAFGPADSKLYLIDKNKLNLAAPDFDAPAFYPADAPGEVAASLGPACRFTRTADNALVLDRCSYRIEKDGWSEETEVWQAQRAVRERLGMRQVYYNGLPQRYKWVGEPHAKDGTSVQFIFRFDVQKAPKEAVYLVLEEARHFTVTLNDQPVENAPDGWYMDRSFDKIKLPPLIEGRNEIILTCAYTNRMELEDAFIVGDFGVNANRSITTEPAVLHFGDWGLQGYFHYSGSLVYHLNYDCEEDAGECYALKLGTYSAVTVEVRVNGRTAGHIPWKAANLLDLSGLMRPGRNEIDIEVMGSPRNLFGPLHEANDRNAWTDWRSFRRENDAWTKDYVVKPYGLFGQVQLYRL</sequence>
<name>A0ABW0HUH9_9BACL</name>
<accession>A0ABW0HUH9</accession>
<keyword evidence="1" id="KW-0378">Hydrolase</keyword>
<keyword evidence="2" id="KW-1185">Reference proteome</keyword>
<protein>
    <submittedName>
        <fullName evidence="1">Glycosyl hydrolase</fullName>
    </submittedName>
</protein>
<dbReference type="PANTHER" id="PTHR36848:SF2">
    <property type="entry name" value="SECRETED PROTEIN"/>
    <property type="match status" value="1"/>
</dbReference>
<organism evidence="1 2">
    <name type="scientific">Cohnella soli</name>
    <dbReference type="NCBI Taxonomy" id="425005"/>
    <lineage>
        <taxon>Bacteria</taxon>
        <taxon>Bacillati</taxon>
        <taxon>Bacillota</taxon>
        <taxon>Bacilli</taxon>
        <taxon>Bacillales</taxon>
        <taxon>Paenibacillaceae</taxon>
        <taxon>Cohnella</taxon>
    </lineage>
</organism>
<dbReference type="EMBL" id="JBHSMI010000015">
    <property type="protein sequence ID" value="MFC5402727.1"/>
    <property type="molecule type" value="Genomic_DNA"/>
</dbReference>
<evidence type="ECO:0000313" key="1">
    <source>
        <dbReference type="EMBL" id="MFC5402727.1"/>
    </source>
</evidence>
<dbReference type="Pfam" id="PF17132">
    <property type="entry name" value="Glyco_hydro_106"/>
    <property type="match status" value="1"/>
</dbReference>
<dbReference type="InterPro" id="IPR053161">
    <property type="entry name" value="Ulvan_degrading_GH"/>
</dbReference>
<evidence type="ECO:0000313" key="2">
    <source>
        <dbReference type="Proteomes" id="UP001596113"/>
    </source>
</evidence>
<dbReference type="Proteomes" id="UP001596113">
    <property type="component" value="Unassembled WGS sequence"/>
</dbReference>
<gene>
    <name evidence="1" type="ORF">ACFPOF_08235</name>
</gene>
<dbReference type="PANTHER" id="PTHR36848">
    <property type="entry name" value="DNA-BINDING PROTEIN (PUTATIVE SECRETED PROTEIN)-RELATED"/>
    <property type="match status" value="1"/>
</dbReference>